<comment type="caution">
    <text evidence="1">The sequence shown here is derived from an EMBL/GenBank/DDBJ whole genome shotgun (WGS) entry which is preliminary data.</text>
</comment>
<keyword evidence="2" id="KW-1185">Reference proteome</keyword>
<dbReference type="EMBL" id="JAWDGP010000556">
    <property type="protein sequence ID" value="KAK3799502.1"/>
    <property type="molecule type" value="Genomic_DNA"/>
</dbReference>
<sequence>MPLHESTCPNRHFLLRTALDYLGLPLIVANYPILPQTTLGIGVETRRRNSLIDLMFGERGEVKSANRAERDIRVARAATQWSADHEQYFRKLTDQLRDNVLRLF</sequence>
<dbReference type="Proteomes" id="UP001283361">
    <property type="component" value="Unassembled WGS sequence"/>
</dbReference>
<evidence type="ECO:0000313" key="2">
    <source>
        <dbReference type="Proteomes" id="UP001283361"/>
    </source>
</evidence>
<protein>
    <submittedName>
        <fullName evidence="1">Uncharacterized protein</fullName>
    </submittedName>
</protein>
<proteinExistence type="predicted"/>
<evidence type="ECO:0000313" key="1">
    <source>
        <dbReference type="EMBL" id="KAK3799502.1"/>
    </source>
</evidence>
<name>A0AAE1EA51_9GAST</name>
<organism evidence="1 2">
    <name type="scientific">Elysia crispata</name>
    <name type="common">lettuce slug</name>
    <dbReference type="NCBI Taxonomy" id="231223"/>
    <lineage>
        <taxon>Eukaryota</taxon>
        <taxon>Metazoa</taxon>
        <taxon>Spiralia</taxon>
        <taxon>Lophotrochozoa</taxon>
        <taxon>Mollusca</taxon>
        <taxon>Gastropoda</taxon>
        <taxon>Heterobranchia</taxon>
        <taxon>Euthyneura</taxon>
        <taxon>Panpulmonata</taxon>
        <taxon>Sacoglossa</taxon>
        <taxon>Placobranchoidea</taxon>
        <taxon>Plakobranchidae</taxon>
        <taxon>Elysia</taxon>
    </lineage>
</organism>
<dbReference type="AlphaFoldDB" id="A0AAE1EA51"/>
<gene>
    <name evidence="1" type="ORF">RRG08_052687</name>
</gene>
<accession>A0AAE1EA51</accession>
<reference evidence="1" key="1">
    <citation type="journal article" date="2023" name="G3 (Bethesda)">
        <title>A reference genome for the long-term kleptoplast-retaining sea slug Elysia crispata morphotype clarki.</title>
        <authorList>
            <person name="Eastman K.E."/>
            <person name="Pendleton A.L."/>
            <person name="Shaikh M.A."/>
            <person name="Suttiyut T."/>
            <person name="Ogas R."/>
            <person name="Tomko P."/>
            <person name="Gavelis G."/>
            <person name="Widhalm J.R."/>
            <person name="Wisecaver J.H."/>
        </authorList>
    </citation>
    <scope>NUCLEOTIDE SEQUENCE</scope>
    <source>
        <strain evidence="1">ECLA1</strain>
    </source>
</reference>